<feature type="domain" description="Roadblock/LAMTOR2" evidence="1">
    <location>
        <begin position="7"/>
        <end position="97"/>
    </location>
</feature>
<proteinExistence type="predicted"/>
<dbReference type="KEGG" id="euz:DVS28_b0358"/>
<geneLocation type="plasmid" evidence="3">
    <name>pedy32-46i</name>
</geneLocation>
<keyword evidence="2" id="KW-0614">Plasmid</keyword>
<evidence type="ECO:0000313" key="3">
    <source>
        <dbReference type="Proteomes" id="UP000264006"/>
    </source>
</evidence>
<reference evidence="2 3" key="1">
    <citation type="submission" date="2018-09" db="EMBL/GenBank/DDBJ databases">
        <title>Complete genome sequence of Euzebya sp. DY32-46 isolated from seawater of Pacific Ocean.</title>
        <authorList>
            <person name="Xu L."/>
            <person name="Wu Y.-H."/>
            <person name="Xu X.-W."/>
        </authorList>
    </citation>
    <scope>NUCLEOTIDE SEQUENCE [LARGE SCALE GENOMIC DNA]</scope>
    <source>
        <strain evidence="2 3">DY32-46</strain>
        <plasmid evidence="3">pedy32-46i</plasmid>
    </source>
</reference>
<dbReference type="Pfam" id="PF03259">
    <property type="entry name" value="Robl_LC7"/>
    <property type="match status" value="1"/>
</dbReference>
<gene>
    <name evidence="2" type="ORF">DVS28_b0358</name>
</gene>
<protein>
    <recommendedName>
        <fullName evidence="1">Roadblock/LAMTOR2 domain-containing protein</fullName>
    </recommendedName>
</protein>
<sequence length="135" mass="14200">MGSDDLQWLLNAFVNDSPGVNAAVVVSVDGLLVTMDQSMNRETADSLAAVVSGLSSMALGAGEMFNAGRIQQQLLQYPGGFLIIRQLAAGAVISAIADRNSDIGRVGHQLAELAKRVGPTLSPEIIDRLKADLPR</sequence>
<dbReference type="InterPro" id="IPR004942">
    <property type="entry name" value="Roadblock/LAMTOR2_dom"/>
</dbReference>
<dbReference type="Proteomes" id="UP000264006">
    <property type="component" value="Plasmid pEDY32-46I"/>
</dbReference>
<organism evidence="2 3">
    <name type="scientific">Euzebya pacifica</name>
    <dbReference type="NCBI Taxonomy" id="1608957"/>
    <lineage>
        <taxon>Bacteria</taxon>
        <taxon>Bacillati</taxon>
        <taxon>Actinomycetota</taxon>
        <taxon>Nitriliruptoria</taxon>
        <taxon>Euzebyales</taxon>
    </lineage>
</organism>
<dbReference type="PANTHER" id="PTHR36222:SF1">
    <property type="entry name" value="SERINE PROTEASE INHIBITOR RV3364C"/>
    <property type="match status" value="1"/>
</dbReference>
<keyword evidence="3" id="KW-1185">Reference proteome</keyword>
<dbReference type="AlphaFoldDB" id="A0A346Y6N1"/>
<accession>A0A346Y6N1</accession>
<dbReference type="SUPFAM" id="SSF103196">
    <property type="entry name" value="Roadblock/LC7 domain"/>
    <property type="match status" value="1"/>
</dbReference>
<dbReference type="Gene3D" id="3.30.450.30">
    <property type="entry name" value="Dynein light chain 2a, cytoplasmic"/>
    <property type="match status" value="1"/>
</dbReference>
<dbReference type="PANTHER" id="PTHR36222">
    <property type="entry name" value="SERINE PROTEASE INHIBITOR RV3364C"/>
    <property type="match status" value="1"/>
</dbReference>
<dbReference type="EMBL" id="CP031166">
    <property type="protein sequence ID" value="AXV10128.1"/>
    <property type="molecule type" value="Genomic_DNA"/>
</dbReference>
<evidence type="ECO:0000313" key="2">
    <source>
        <dbReference type="EMBL" id="AXV10128.1"/>
    </source>
</evidence>
<evidence type="ECO:0000259" key="1">
    <source>
        <dbReference type="SMART" id="SM00960"/>
    </source>
</evidence>
<name>A0A346Y6N1_9ACTN</name>
<dbReference type="SMART" id="SM00960">
    <property type="entry name" value="Robl_LC7"/>
    <property type="match status" value="1"/>
</dbReference>
<dbReference type="InterPro" id="IPR053141">
    <property type="entry name" value="Mycobact_SerProt_Inhib_Rv3364c"/>
</dbReference>